<protein>
    <recommendedName>
        <fullName evidence="3">Probable endolytic peptidoglycan transglycosylase RlpA</fullName>
        <ecNumber evidence="3">4.2.2.-</ecNumber>
    </recommendedName>
</protein>
<dbReference type="KEGG" id="thao:NI17_007455"/>
<dbReference type="HAMAP" id="MF_02071">
    <property type="entry name" value="RlpA"/>
    <property type="match status" value="1"/>
</dbReference>
<evidence type="ECO:0000256" key="4">
    <source>
        <dbReference type="RuleBase" id="RU003495"/>
    </source>
</evidence>
<organism evidence="6 7">
    <name type="scientific">Thermobifida halotolerans</name>
    <dbReference type="NCBI Taxonomy" id="483545"/>
    <lineage>
        <taxon>Bacteria</taxon>
        <taxon>Bacillati</taxon>
        <taxon>Actinomycetota</taxon>
        <taxon>Actinomycetes</taxon>
        <taxon>Streptosporangiales</taxon>
        <taxon>Nocardiopsidaceae</taxon>
        <taxon>Thermobifida</taxon>
    </lineage>
</organism>
<dbReference type="CDD" id="cd22268">
    <property type="entry name" value="DPBB_RlpA-like"/>
    <property type="match status" value="1"/>
</dbReference>
<reference evidence="6" key="1">
    <citation type="submission" date="2020-10" db="EMBL/GenBank/DDBJ databases">
        <title>De novo genome project of the cellulose decomposer Thermobifida halotolerans type strain.</title>
        <authorList>
            <person name="Nagy I."/>
            <person name="Horvath B."/>
            <person name="Kukolya J."/>
            <person name="Nagy I."/>
            <person name="Orsini M."/>
        </authorList>
    </citation>
    <scope>NUCLEOTIDE SEQUENCE</scope>
    <source>
        <strain evidence="6">DSM 44931</strain>
    </source>
</reference>
<dbReference type="InterPro" id="IPR012997">
    <property type="entry name" value="RplA"/>
</dbReference>
<evidence type="ECO:0000256" key="3">
    <source>
        <dbReference type="HAMAP-Rule" id="MF_02071"/>
    </source>
</evidence>
<feature type="domain" description="RlpA-like protein double-psi beta-barrel" evidence="5">
    <location>
        <begin position="6"/>
        <end position="80"/>
    </location>
</feature>
<accession>A0AA97M6C3</accession>
<dbReference type="Pfam" id="PF03330">
    <property type="entry name" value="DPBB_1"/>
    <property type="match status" value="1"/>
</dbReference>
<dbReference type="InterPro" id="IPR034718">
    <property type="entry name" value="RlpA"/>
</dbReference>
<evidence type="ECO:0000256" key="2">
    <source>
        <dbReference type="ARBA" id="ARBA00023316"/>
    </source>
</evidence>
<evidence type="ECO:0000259" key="5">
    <source>
        <dbReference type="Pfam" id="PF03330"/>
    </source>
</evidence>
<dbReference type="AlphaFoldDB" id="A0AA97M6C3"/>
<evidence type="ECO:0000313" key="6">
    <source>
        <dbReference type="EMBL" id="UOE21917.1"/>
    </source>
</evidence>
<dbReference type="EMBL" id="CP063196">
    <property type="protein sequence ID" value="UOE21917.1"/>
    <property type="molecule type" value="Genomic_DNA"/>
</dbReference>
<dbReference type="Proteomes" id="UP000265719">
    <property type="component" value="Chromosome"/>
</dbReference>
<dbReference type="InterPro" id="IPR036908">
    <property type="entry name" value="RlpA-like_sf"/>
</dbReference>
<dbReference type="GO" id="GO:0071555">
    <property type="term" value="P:cell wall organization"/>
    <property type="evidence" value="ECO:0007669"/>
    <property type="project" value="UniProtKB-KW"/>
</dbReference>
<dbReference type="Gene3D" id="2.40.40.10">
    <property type="entry name" value="RlpA-like domain"/>
    <property type="match status" value="1"/>
</dbReference>
<comment type="similarity">
    <text evidence="3 4">Belongs to the RlpA family.</text>
</comment>
<dbReference type="GO" id="GO:0008932">
    <property type="term" value="F:lytic endotransglycosylase activity"/>
    <property type="evidence" value="ECO:0007669"/>
    <property type="project" value="UniProtKB-UniRule"/>
</dbReference>
<name>A0AA97M6C3_9ACTN</name>
<evidence type="ECO:0000313" key="7">
    <source>
        <dbReference type="Proteomes" id="UP000265719"/>
    </source>
</evidence>
<comment type="function">
    <text evidence="3">Lytic transglycosylase with a strong preference for naked glycan strands that lack stem peptides.</text>
</comment>
<keyword evidence="7" id="KW-1185">Reference proteome</keyword>
<keyword evidence="1 3" id="KW-0456">Lyase</keyword>
<dbReference type="EC" id="4.2.2.-" evidence="3"/>
<sequence length="85" mass="8927">MYGDPQPTASGETFDPTALTAAHKTLPFGTMVEVTNIADGRSVTVRINDRGPYVAGRCLDLSTAAFSAIASPSQGVIQVSWKVVD</sequence>
<dbReference type="GO" id="GO:0000270">
    <property type="term" value="P:peptidoglycan metabolic process"/>
    <property type="evidence" value="ECO:0007669"/>
    <property type="project" value="UniProtKB-UniRule"/>
</dbReference>
<evidence type="ECO:0000256" key="1">
    <source>
        <dbReference type="ARBA" id="ARBA00023239"/>
    </source>
</evidence>
<gene>
    <name evidence="3" type="primary">rlpA</name>
    <name evidence="6" type="ORF">NI17_007455</name>
</gene>
<keyword evidence="2 3" id="KW-0961">Cell wall biogenesis/degradation</keyword>
<dbReference type="PANTHER" id="PTHR34183">
    <property type="entry name" value="ENDOLYTIC PEPTIDOGLYCAN TRANSGLYCOSYLASE RLPA"/>
    <property type="match status" value="1"/>
</dbReference>
<dbReference type="NCBIfam" id="TIGR00413">
    <property type="entry name" value="rlpA"/>
    <property type="match status" value="1"/>
</dbReference>
<dbReference type="PANTHER" id="PTHR34183:SF8">
    <property type="entry name" value="ENDOLYTIC PEPTIDOGLYCAN TRANSGLYCOSYLASE RLPA-RELATED"/>
    <property type="match status" value="1"/>
</dbReference>
<dbReference type="InterPro" id="IPR009009">
    <property type="entry name" value="RlpA-like_DPBB"/>
</dbReference>
<dbReference type="SUPFAM" id="SSF50685">
    <property type="entry name" value="Barwin-like endoglucanases"/>
    <property type="match status" value="1"/>
</dbReference>
<proteinExistence type="inferred from homology"/>